<name>A0A5C6ZEY8_9FLAO</name>
<comment type="caution">
    <text evidence="1">The sequence shown here is derived from an EMBL/GenBank/DDBJ whole genome shotgun (WGS) entry which is preliminary data.</text>
</comment>
<dbReference type="AlphaFoldDB" id="A0A5C6ZEY8"/>
<dbReference type="Gene3D" id="3.40.630.40">
    <property type="entry name" value="Zn-dependent exopeptidases"/>
    <property type="match status" value="1"/>
</dbReference>
<dbReference type="Proteomes" id="UP000321578">
    <property type="component" value="Unassembled WGS sequence"/>
</dbReference>
<dbReference type="SUPFAM" id="SSF53187">
    <property type="entry name" value="Zn-dependent exopeptidases"/>
    <property type="match status" value="1"/>
</dbReference>
<organism evidence="1 2">
    <name type="scientific">Subsaximicrobium wynnwilliamsii</name>
    <dbReference type="NCBI Taxonomy" id="291179"/>
    <lineage>
        <taxon>Bacteria</taxon>
        <taxon>Pseudomonadati</taxon>
        <taxon>Bacteroidota</taxon>
        <taxon>Flavobacteriia</taxon>
        <taxon>Flavobacteriales</taxon>
        <taxon>Flavobacteriaceae</taxon>
        <taxon>Subsaximicrobium</taxon>
    </lineage>
</organism>
<proteinExistence type="predicted"/>
<gene>
    <name evidence="1" type="ORF">ESY86_15890</name>
</gene>
<dbReference type="EMBL" id="VORO01000020">
    <property type="protein sequence ID" value="TXD87790.1"/>
    <property type="molecule type" value="Genomic_DNA"/>
</dbReference>
<evidence type="ECO:0000313" key="2">
    <source>
        <dbReference type="Proteomes" id="UP000321578"/>
    </source>
</evidence>
<dbReference type="RefSeq" id="WP_147087573.1">
    <property type="nucleotide sequence ID" value="NZ_VORM01000020.1"/>
</dbReference>
<dbReference type="Pfam" id="PF05013">
    <property type="entry name" value="FGase"/>
    <property type="match status" value="1"/>
</dbReference>
<reference evidence="1 2" key="1">
    <citation type="submission" date="2019-08" db="EMBL/GenBank/DDBJ databases">
        <title>Genomes of Subsaximicrobium wynnwilliamsii strains.</title>
        <authorList>
            <person name="Bowman J.P."/>
        </authorList>
    </citation>
    <scope>NUCLEOTIDE SEQUENCE [LARGE SCALE GENOMIC DNA]</scope>
    <source>
        <strain evidence="1 2">2-80-2</strain>
    </source>
</reference>
<dbReference type="GO" id="GO:0016787">
    <property type="term" value="F:hydrolase activity"/>
    <property type="evidence" value="ECO:0007669"/>
    <property type="project" value="UniProtKB-KW"/>
</dbReference>
<accession>A0A5C6ZEY8</accession>
<dbReference type="OrthoDB" id="8716700at2"/>
<dbReference type="InterPro" id="IPR007709">
    <property type="entry name" value="N-FG_amidohydro"/>
</dbReference>
<protein>
    <submittedName>
        <fullName evidence="1">N-formylglutamate amidohydrolase</fullName>
    </submittedName>
</protein>
<sequence>MIGYHTLLGMNSFSDEIEDSYIFHIPHSKTEIPDKFKSDFVSAELMENEIKLLTDFATDEIFTIGSLSKVVFPYSRIFCDAERLDDENEVMFEYGRGFYETKTDSGELLRENSNGNKAMIHSDYYLKHHETLANLVDQKLKDNGFPLIVDCQSFAAIPFKSDIEQGGERPDFCIGTDEFHTPKWLVDMAVAFLTNQGYSVKINFPYVGTIVPLKHYQVNDDVQSIMIEINRKLYIDDGFVNDSKVSKLNQLMSNLFLVNN</sequence>
<keyword evidence="2" id="KW-1185">Reference proteome</keyword>
<evidence type="ECO:0000313" key="1">
    <source>
        <dbReference type="EMBL" id="TXD87790.1"/>
    </source>
</evidence>
<keyword evidence="1" id="KW-0378">Hydrolase</keyword>